<evidence type="ECO:0000313" key="3">
    <source>
        <dbReference type="Proteomes" id="UP000002620"/>
    </source>
</evidence>
<reference evidence="2 3" key="1">
    <citation type="submission" date="2009-10" db="EMBL/GenBank/DDBJ databases">
        <title>Complete sequence of chromosome of Ammonifex degensii KC4.</title>
        <authorList>
            <consortium name="US DOE Joint Genome Institute"/>
            <person name="Kerfeld C."/>
            <person name="Goodner B."/>
            <person name="Huber H."/>
            <person name="Stetter K."/>
            <person name="Lucas S."/>
            <person name="Copeland A."/>
            <person name="Lapidus A."/>
            <person name="Glavina del Rio T."/>
            <person name="Dalin E."/>
            <person name="Tice H."/>
            <person name="Bruce D."/>
            <person name="Goodwin L."/>
            <person name="Pitluck S."/>
            <person name="Saunders E."/>
            <person name="Brettin T."/>
            <person name="Detter J.C."/>
            <person name="Han C."/>
            <person name="Larimer F."/>
            <person name="Land M."/>
            <person name="Hauser L."/>
            <person name="Kyrpides N."/>
            <person name="Ovchinnikova G."/>
            <person name="Richardson P."/>
        </authorList>
    </citation>
    <scope>NUCLEOTIDE SEQUENCE [LARGE SCALE GENOMIC DNA]</scope>
    <source>
        <strain evidence="3">DSM 10501 / KC4</strain>
    </source>
</reference>
<feature type="transmembrane region" description="Helical" evidence="1">
    <location>
        <begin position="6"/>
        <end position="26"/>
    </location>
</feature>
<dbReference type="AlphaFoldDB" id="C9R7P9"/>
<organism evidence="2 3">
    <name type="scientific">Ammonifex degensii (strain DSM 10501 / KC4)</name>
    <dbReference type="NCBI Taxonomy" id="429009"/>
    <lineage>
        <taxon>Bacteria</taxon>
        <taxon>Bacillati</taxon>
        <taxon>Bacillota</taxon>
        <taxon>Clostridia</taxon>
        <taxon>Thermoanaerobacterales</taxon>
        <taxon>Thermoanaerobacteraceae</taxon>
        <taxon>Ammonifex</taxon>
    </lineage>
</organism>
<dbReference type="HOGENOM" id="CLU_2969125_0_0_9"/>
<keyword evidence="1" id="KW-0472">Membrane</keyword>
<evidence type="ECO:0000313" key="2">
    <source>
        <dbReference type="EMBL" id="ACX52328.1"/>
    </source>
</evidence>
<dbReference type="RefSeq" id="WP_015739205.1">
    <property type="nucleotide sequence ID" value="NC_013385.1"/>
</dbReference>
<dbReference type="EMBL" id="CP001785">
    <property type="protein sequence ID" value="ACX52328.1"/>
    <property type="molecule type" value="Genomic_DNA"/>
</dbReference>
<evidence type="ECO:0000256" key="1">
    <source>
        <dbReference type="SAM" id="Phobius"/>
    </source>
</evidence>
<dbReference type="KEGG" id="adg:Adeg_1217"/>
<proteinExistence type="predicted"/>
<keyword evidence="1" id="KW-0812">Transmembrane</keyword>
<evidence type="ECO:0008006" key="4">
    <source>
        <dbReference type="Google" id="ProtNLM"/>
    </source>
</evidence>
<protein>
    <recommendedName>
        <fullName evidence="4">YtxH domain-containing protein</fullName>
    </recommendedName>
</protein>
<sequence length="58" mass="6632">MTFWRGLVTGGIIGLVAGALLLPELGNERSPRQRLKTRRLDRMQRMIRGMARLAELVR</sequence>
<gene>
    <name evidence="2" type="ordered locus">Adeg_1217</name>
</gene>
<accession>C9R7P9</accession>
<name>C9R7P9_AMMDK</name>
<dbReference type="STRING" id="429009.Adeg_1217"/>
<keyword evidence="3" id="KW-1185">Reference proteome</keyword>
<keyword evidence="1" id="KW-1133">Transmembrane helix</keyword>
<dbReference type="Proteomes" id="UP000002620">
    <property type="component" value="Chromosome"/>
</dbReference>